<evidence type="ECO:0000313" key="1">
    <source>
        <dbReference type="EMBL" id="GAQ17845.1"/>
    </source>
</evidence>
<dbReference type="InterPro" id="IPR017850">
    <property type="entry name" value="Alkaline_phosphatase_core_sf"/>
</dbReference>
<sequence>MTNEIYIHYLAKYIELKKDTAPVHPIIILRDHNGLFTNIEDIEIALLYPHTVYMIEDHHAFRKRFEHVKQGIGNEQYYIFIVNNPSIINKIRDFTILSCGETIHEVNLRDFLNQIEQGLNWHERINDFSAKEIEKVFERLLMYRKAIPKKNINREETDLILLSAIYDMDATKLSDLADCYIYYRNILDVYSTNKPLDIEINLQELITKVFRYHHAEFVGDIIGKGLFELFDKTIWISLVLKQFNQLTDDNLQKIMGNDYKELKDLDYFELVTLAERIERKDKKLYLQKRDQAEKLIRKSNISLYQKAEDYVLFVRENQDSPSSIITGIRNVLKDFNLEGAKRLYRYSFEDLKEVFSIVEGVPYQINSVKNAQRFLKSLISWFDNIYDLEGISINLINSISDYNQWLQLITEKLYDLEYELSEIRYSLDSESFIESKRYEALEVRMNNILNMFRKSFAKFVEDHYKHWVEHGSEQPILNHSISNFIPVKTGKIVYVIFDGMRYDAWKKVVEPYFKSLFREREVSYCHSLAMLPSITSLSREAIYKDIRSTYSSEINYITKSESEARKQEVKDSLLMDKRINILIFNMFDREGHTSTQGLSVFYKRQKEVFEASIRELINTLPHDAHIVIASDHGFSKINHYIKIDDASQVKSRYVISRNNVPDSIQIGDYKLSYTDKGYYHGGGERDLYSHGGASFEEIVLPFIHIKPKRSVQNTIGSTGKNNSFKLNVRDNEVYLSLSLNKKEKVILETLGRTNQLTTRDIESMLINKFGEAGMVDGMMKRLNRKLVKSGELKLDISSAGEIIVYKLIR</sequence>
<dbReference type="SUPFAM" id="SSF53649">
    <property type="entry name" value="Alkaline phosphatase-like"/>
    <property type="match status" value="1"/>
</dbReference>
<proteinExistence type="predicted"/>
<dbReference type="EMBL" id="BBXV01000023">
    <property type="protein sequence ID" value="GAQ17845.1"/>
    <property type="molecule type" value="Genomic_DNA"/>
</dbReference>
<dbReference type="Proteomes" id="UP000052946">
    <property type="component" value="Unassembled WGS sequence"/>
</dbReference>
<evidence type="ECO:0000313" key="2">
    <source>
        <dbReference type="Proteomes" id="UP000052946"/>
    </source>
</evidence>
<reference evidence="2" key="1">
    <citation type="submission" date="2015-07" db="EMBL/GenBank/DDBJ databases">
        <title>Draft Genome Sequence of Oceanobacillus picturae Heshi-B3 that Was Isolated from Fermented Rice Bran with Aging Salted Mackerel, Which Was Named Heshiko as Traditional Fermented Seafood in Japan.</title>
        <authorList>
            <person name="Akuzawa S."/>
            <person name="Nakagawa J."/>
            <person name="Kanekatsu T."/>
            <person name="Kanesaki Y."/>
            <person name="Suzuki T."/>
        </authorList>
    </citation>
    <scope>NUCLEOTIDE SEQUENCE [LARGE SCALE GENOMIC DNA]</scope>
    <source>
        <strain evidence="2">Heshi-B3</strain>
    </source>
</reference>
<name>A0A0U9H558_9BACI</name>
<organism evidence="1 2">
    <name type="scientific">Oceanobacillus picturae</name>
    <dbReference type="NCBI Taxonomy" id="171693"/>
    <lineage>
        <taxon>Bacteria</taxon>
        <taxon>Bacillati</taxon>
        <taxon>Bacillota</taxon>
        <taxon>Bacilli</taxon>
        <taxon>Bacillales</taxon>
        <taxon>Bacillaceae</taxon>
        <taxon>Oceanobacillus</taxon>
    </lineage>
</organism>
<dbReference type="OrthoDB" id="9769734at2"/>
<reference evidence="1 2" key="2">
    <citation type="journal article" date="2016" name="Genome Announc.">
        <title>Draft Genome Sequence of Oceanobacillus picturae Heshi-B3, Isolated from Fermented Rice Bran in a Traditional Japanese Seafood Dish.</title>
        <authorList>
            <person name="Akuzawa S."/>
            <person name="Nagaoka J."/>
            <person name="Kanekatsu M."/>
            <person name="Kanesaki Y."/>
            <person name="Suzuki T."/>
        </authorList>
    </citation>
    <scope>NUCLEOTIDE SEQUENCE [LARGE SCALE GENOMIC DNA]</scope>
    <source>
        <strain evidence="1 2">Heshi-B3</strain>
    </source>
</reference>
<protein>
    <submittedName>
        <fullName evidence="1">Immunoglobulin heavy chain variable region</fullName>
    </submittedName>
</protein>
<comment type="caution">
    <text evidence="1">The sequence shown here is derived from an EMBL/GenBank/DDBJ whole genome shotgun (WGS) entry which is preliminary data.</text>
</comment>
<gene>
    <name evidence="1" type="ORF">OPHB3_1782</name>
</gene>
<dbReference type="AlphaFoldDB" id="A0A0U9H558"/>
<accession>A0A0U9H558</accession>
<dbReference type="RefSeq" id="WP_058950066.1">
    <property type="nucleotide sequence ID" value="NZ_BBXV01000023.1"/>
</dbReference>